<dbReference type="AlphaFoldDB" id="A0A9Q0XX82"/>
<accession>A0A9Q0XX82</accession>
<proteinExistence type="predicted"/>
<name>A0A9Q0XX82_9SAUR</name>
<evidence type="ECO:0000313" key="1">
    <source>
        <dbReference type="EMBL" id="KAJ7332036.1"/>
    </source>
</evidence>
<reference evidence="1" key="1">
    <citation type="journal article" date="2023" name="DNA Res.">
        <title>Chromosome-level genome assembly of Phrynocephalus forsythii using third-generation DNA sequencing and Hi-C analysis.</title>
        <authorList>
            <person name="Qi Y."/>
            <person name="Zhao W."/>
            <person name="Zhao Y."/>
            <person name="Niu C."/>
            <person name="Cao S."/>
            <person name="Zhang Y."/>
        </authorList>
    </citation>
    <scope>NUCLEOTIDE SEQUENCE</scope>
    <source>
        <tissue evidence="1">Muscle</tissue>
    </source>
</reference>
<dbReference type="EMBL" id="JAPFRF010000005">
    <property type="protein sequence ID" value="KAJ7332036.1"/>
    <property type="molecule type" value="Genomic_DNA"/>
</dbReference>
<sequence>MANAADLSGSLRSSSFTSSINLKDAIRCSGPVEGINGVSYQKSKDTGTRAAEDLRRIDWLQEPIVFRSYKVVVLQARDYSIKNNGVSGVMNCSVGIKGEPHTHNMQLYSLPKVAAKVAKT</sequence>
<protein>
    <submittedName>
        <fullName evidence="1">Uncharacterized protein</fullName>
    </submittedName>
</protein>
<comment type="caution">
    <text evidence="1">The sequence shown here is derived from an EMBL/GenBank/DDBJ whole genome shotgun (WGS) entry which is preliminary data.</text>
</comment>
<evidence type="ECO:0000313" key="2">
    <source>
        <dbReference type="Proteomes" id="UP001142489"/>
    </source>
</evidence>
<gene>
    <name evidence="1" type="ORF">JRQ81_014216</name>
</gene>
<dbReference type="Proteomes" id="UP001142489">
    <property type="component" value="Unassembled WGS sequence"/>
</dbReference>
<keyword evidence="2" id="KW-1185">Reference proteome</keyword>
<organism evidence="1 2">
    <name type="scientific">Phrynocephalus forsythii</name>
    <dbReference type="NCBI Taxonomy" id="171643"/>
    <lineage>
        <taxon>Eukaryota</taxon>
        <taxon>Metazoa</taxon>
        <taxon>Chordata</taxon>
        <taxon>Craniata</taxon>
        <taxon>Vertebrata</taxon>
        <taxon>Euteleostomi</taxon>
        <taxon>Lepidosauria</taxon>
        <taxon>Squamata</taxon>
        <taxon>Bifurcata</taxon>
        <taxon>Unidentata</taxon>
        <taxon>Episquamata</taxon>
        <taxon>Toxicofera</taxon>
        <taxon>Iguania</taxon>
        <taxon>Acrodonta</taxon>
        <taxon>Agamidae</taxon>
        <taxon>Agaminae</taxon>
        <taxon>Phrynocephalus</taxon>
    </lineage>
</organism>